<accession>A0ABY5W5A8</accession>
<sequence>MTNETRKSLHGLAELVLAGPQHRRSGTIRLRVTPGGFATVAAPDLAVQADALVVAGDQRFPLAGRTFAQLAADAGVDVGVPEGVYHDHSGAGPDDTVVIQDAATILAALAIGDAALRRLSADAVPVLWPEHFDVGISVDEVNYGVSAGDAAIDEPYAYVGPWRPRQGSFWNVPFGAAVPVRDLGDVKGVFAFFDEGRARAAE</sequence>
<dbReference type="Proteomes" id="UP001059617">
    <property type="component" value="Chromosome"/>
</dbReference>
<dbReference type="EMBL" id="CP073720">
    <property type="protein sequence ID" value="UWP84560.1"/>
    <property type="molecule type" value="Genomic_DNA"/>
</dbReference>
<gene>
    <name evidence="1" type="ORF">Dfulv_10130</name>
</gene>
<organism evidence="1 2">
    <name type="scientific">Dactylosporangium fulvum</name>
    <dbReference type="NCBI Taxonomy" id="53359"/>
    <lineage>
        <taxon>Bacteria</taxon>
        <taxon>Bacillati</taxon>
        <taxon>Actinomycetota</taxon>
        <taxon>Actinomycetes</taxon>
        <taxon>Micromonosporales</taxon>
        <taxon>Micromonosporaceae</taxon>
        <taxon>Dactylosporangium</taxon>
    </lineage>
</organism>
<name>A0ABY5W5A8_9ACTN</name>
<proteinExistence type="predicted"/>
<dbReference type="RefSeq" id="WP_259862436.1">
    <property type="nucleotide sequence ID" value="NZ_BAAAST010000102.1"/>
</dbReference>
<protein>
    <submittedName>
        <fullName evidence="1">Uncharacterized protein</fullName>
    </submittedName>
</protein>
<keyword evidence="2" id="KW-1185">Reference proteome</keyword>
<reference evidence="1" key="1">
    <citation type="submission" date="2021-04" db="EMBL/GenBank/DDBJ databases">
        <authorList>
            <person name="Hartkoorn R.C."/>
            <person name="Beaudoing E."/>
            <person name="Hot D."/>
        </authorList>
    </citation>
    <scope>NUCLEOTIDE SEQUENCE</scope>
    <source>
        <strain evidence="1">NRRL B-16292</strain>
    </source>
</reference>
<evidence type="ECO:0000313" key="2">
    <source>
        <dbReference type="Proteomes" id="UP001059617"/>
    </source>
</evidence>
<evidence type="ECO:0000313" key="1">
    <source>
        <dbReference type="EMBL" id="UWP84560.1"/>
    </source>
</evidence>
<reference evidence="1" key="2">
    <citation type="submission" date="2022-09" db="EMBL/GenBank/DDBJ databases">
        <title>Biosynthetic gene clusters of Dactylosporangioum fulvum.</title>
        <authorList>
            <person name="Caradec T."/>
        </authorList>
    </citation>
    <scope>NUCLEOTIDE SEQUENCE</scope>
    <source>
        <strain evidence="1">NRRL B-16292</strain>
    </source>
</reference>